<evidence type="ECO:0000313" key="2">
    <source>
        <dbReference type="Proteomes" id="UP000241037"/>
    </source>
</evidence>
<keyword evidence="2" id="KW-1185">Reference proteome</keyword>
<sequence>MAYFILSPITCLSEFNQRACNGLLGIWKYQLDSNQRTG</sequence>
<gene>
    <name evidence="1" type="ORF">CPT_Sugarland_076</name>
</gene>
<evidence type="ECO:0000313" key="1">
    <source>
        <dbReference type="EMBL" id="ATW61909.1"/>
    </source>
</evidence>
<dbReference type="EMBL" id="MG459987">
    <property type="protein sequence ID" value="ATW61909.1"/>
    <property type="molecule type" value="Genomic_DNA"/>
</dbReference>
<accession>A0A2H4PGY0</accession>
<protein>
    <submittedName>
        <fullName evidence="1">Uncharacterized protein</fullName>
    </submittedName>
</protein>
<organism evidence="1 2">
    <name type="scientific">Klebsiella phage Sugarland</name>
    <dbReference type="NCBI Taxonomy" id="2053603"/>
    <lineage>
        <taxon>Viruses</taxon>
        <taxon>Duplodnaviria</taxon>
        <taxon>Heunggongvirae</taxon>
        <taxon>Uroviricota</taxon>
        <taxon>Caudoviricetes</taxon>
        <taxon>Demerecviridae</taxon>
        <taxon>Sugarlandvirus</taxon>
        <taxon>Sugarlandvirus sugarland</taxon>
    </lineage>
</organism>
<proteinExistence type="predicted"/>
<reference evidence="1 2" key="1">
    <citation type="journal article" date="2018" name="Microbiol. Resour. Announc.">
        <title>Complete Genome Sequence of Klebsiella pneumoniae Siphophage Sugarland.</title>
        <authorList>
            <person name="Erickson S.G."/>
            <person name="Lessor L."/>
            <person name="O'Leary C.J."/>
            <person name="Gill J.J."/>
            <person name="Liu M."/>
        </authorList>
    </citation>
    <scope>NUCLEOTIDE SEQUENCE [LARGE SCALE GENOMIC DNA]</scope>
</reference>
<name>A0A2H4PGY0_9CAUD</name>
<dbReference type="Proteomes" id="UP000241037">
    <property type="component" value="Segment"/>
</dbReference>